<keyword evidence="1" id="KW-0472">Membrane</keyword>
<protein>
    <recommendedName>
        <fullName evidence="5">Lipoprotein</fullName>
    </recommendedName>
</protein>
<dbReference type="EMBL" id="BSOG01000005">
    <property type="protein sequence ID" value="GLR14681.1"/>
    <property type="molecule type" value="Genomic_DNA"/>
</dbReference>
<feature type="chain" id="PRO_5047168250" description="Lipoprotein" evidence="2">
    <location>
        <begin position="21"/>
        <end position="194"/>
    </location>
</feature>
<evidence type="ECO:0008006" key="5">
    <source>
        <dbReference type="Google" id="ProtNLM"/>
    </source>
</evidence>
<evidence type="ECO:0000313" key="4">
    <source>
        <dbReference type="Proteomes" id="UP001156706"/>
    </source>
</evidence>
<keyword evidence="1" id="KW-0812">Transmembrane</keyword>
<sequence>MFQKAIIACLGVSLAGCASTAVYPWNGGETTADSPCVGENCTAVEARKANVAANKFCREVANFYEKTGNETGYASIAIGWVGAIAGAVIAPSVSKYKDSWSGLSGAANTLRSDINSAFSAAVQVRRQAQVAKVANAASATYLAMSAQEGTSNNMRVEFSIDMVRQCALAGLTADSESLAALMGGGGKPVEAEPK</sequence>
<dbReference type="RefSeq" id="WP_284197753.1">
    <property type="nucleotide sequence ID" value="NZ_BSOG01000005.1"/>
</dbReference>
<comment type="caution">
    <text evidence="3">The sequence shown here is derived from an EMBL/GenBank/DDBJ whole genome shotgun (WGS) entry which is preliminary data.</text>
</comment>
<gene>
    <name evidence="3" type="ORF">GCM10007907_34710</name>
</gene>
<evidence type="ECO:0000256" key="1">
    <source>
        <dbReference type="SAM" id="Phobius"/>
    </source>
</evidence>
<feature type="signal peptide" evidence="2">
    <location>
        <begin position="1"/>
        <end position="20"/>
    </location>
</feature>
<organism evidence="3 4">
    <name type="scientific">Chitinimonas prasina</name>
    <dbReference type="NCBI Taxonomy" id="1434937"/>
    <lineage>
        <taxon>Bacteria</taxon>
        <taxon>Pseudomonadati</taxon>
        <taxon>Pseudomonadota</taxon>
        <taxon>Betaproteobacteria</taxon>
        <taxon>Neisseriales</taxon>
        <taxon>Chitinibacteraceae</taxon>
        <taxon>Chitinimonas</taxon>
    </lineage>
</organism>
<keyword evidence="2" id="KW-0732">Signal</keyword>
<keyword evidence="1" id="KW-1133">Transmembrane helix</keyword>
<proteinExistence type="predicted"/>
<dbReference type="PROSITE" id="PS51257">
    <property type="entry name" value="PROKAR_LIPOPROTEIN"/>
    <property type="match status" value="1"/>
</dbReference>
<keyword evidence="4" id="KW-1185">Reference proteome</keyword>
<name>A0ABQ5YJA7_9NEIS</name>
<evidence type="ECO:0000313" key="3">
    <source>
        <dbReference type="EMBL" id="GLR14681.1"/>
    </source>
</evidence>
<reference evidence="4" key="1">
    <citation type="journal article" date="2019" name="Int. J. Syst. Evol. Microbiol.">
        <title>The Global Catalogue of Microorganisms (GCM) 10K type strain sequencing project: providing services to taxonomists for standard genome sequencing and annotation.</title>
        <authorList>
            <consortium name="The Broad Institute Genomics Platform"/>
            <consortium name="The Broad Institute Genome Sequencing Center for Infectious Disease"/>
            <person name="Wu L."/>
            <person name="Ma J."/>
        </authorList>
    </citation>
    <scope>NUCLEOTIDE SEQUENCE [LARGE SCALE GENOMIC DNA]</scope>
    <source>
        <strain evidence="4">NBRC 110044</strain>
    </source>
</reference>
<dbReference type="Proteomes" id="UP001156706">
    <property type="component" value="Unassembled WGS sequence"/>
</dbReference>
<accession>A0ABQ5YJA7</accession>
<evidence type="ECO:0000256" key="2">
    <source>
        <dbReference type="SAM" id="SignalP"/>
    </source>
</evidence>
<feature type="transmembrane region" description="Helical" evidence="1">
    <location>
        <begin position="72"/>
        <end position="93"/>
    </location>
</feature>